<dbReference type="Proteomes" id="UP000887159">
    <property type="component" value="Unassembled WGS sequence"/>
</dbReference>
<name>A0A8X6VF63_TRICX</name>
<gene>
    <name evidence="1" type="ORF">TNCV_2630611</name>
</gene>
<keyword evidence="2" id="KW-1185">Reference proteome</keyword>
<evidence type="ECO:0000313" key="2">
    <source>
        <dbReference type="Proteomes" id="UP000887159"/>
    </source>
</evidence>
<organism evidence="1 2">
    <name type="scientific">Trichonephila clavipes</name>
    <name type="common">Golden silk orbweaver</name>
    <name type="synonym">Nephila clavipes</name>
    <dbReference type="NCBI Taxonomy" id="2585209"/>
    <lineage>
        <taxon>Eukaryota</taxon>
        <taxon>Metazoa</taxon>
        <taxon>Ecdysozoa</taxon>
        <taxon>Arthropoda</taxon>
        <taxon>Chelicerata</taxon>
        <taxon>Arachnida</taxon>
        <taxon>Araneae</taxon>
        <taxon>Araneomorphae</taxon>
        <taxon>Entelegynae</taxon>
        <taxon>Araneoidea</taxon>
        <taxon>Nephilidae</taxon>
        <taxon>Trichonephila</taxon>
    </lineage>
</organism>
<comment type="caution">
    <text evidence="1">The sequence shown here is derived from an EMBL/GenBank/DDBJ whole genome shotgun (WGS) entry which is preliminary data.</text>
</comment>
<dbReference type="AlphaFoldDB" id="A0A8X6VF63"/>
<sequence>MYSKKIKNANAKILFTFSANPLNAFKNLWLASVVELHTAPLVFVPTPMQIKAQQPMRAKTCCAHLSIRDPGR</sequence>
<proteinExistence type="predicted"/>
<evidence type="ECO:0000313" key="1">
    <source>
        <dbReference type="EMBL" id="GFY10384.1"/>
    </source>
</evidence>
<reference evidence="1" key="1">
    <citation type="submission" date="2020-08" db="EMBL/GenBank/DDBJ databases">
        <title>Multicomponent nature underlies the extraordinary mechanical properties of spider dragline silk.</title>
        <authorList>
            <person name="Kono N."/>
            <person name="Nakamura H."/>
            <person name="Mori M."/>
            <person name="Yoshida Y."/>
            <person name="Ohtoshi R."/>
            <person name="Malay A.D."/>
            <person name="Moran D.A.P."/>
            <person name="Tomita M."/>
            <person name="Numata K."/>
            <person name="Arakawa K."/>
        </authorList>
    </citation>
    <scope>NUCLEOTIDE SEQUENCE</scope>
</reference>
<protein>
    <submittedName>
        <fullName evidence="1">Uncharacterized protein</fullName>
    </submittedName>
</protein>
<accession>A0A8X6VF63</accession>
<dbReference type="EMBL" id="BMAU01021296">
    <property type="protein sequence ID" value="GFY10384.1"/>
    <property type="molecule type" value="Genomic_DNA"/>
</dbReference>